<gene>
    <name evidence="3" type="ORF">HCK00_14690</name>
</gene>
<organism evidence="3 4">
    <name type="scientific">Streptomyces zingiberis</name>
    <dbReference type="NCBI Taxonomy" id="2053010"/>
    <lineage>
        <taxon>Bacteria</taxon>
        <taxon>Bacillati</taxon>
        <taxon>Actinomycetota</taxon>
        <taxon>Actinomycetes</taxon>
        <taxon>Kitasatosporales</taxon>
        <taxon>Streptomycetaceae</taxon>
        <taxon>Streptomyces</taxon>
    </lineage>
</organism>
<evidence type="ECO:0000259" key="2">
    <source>
        <dbReference type="Pfam" id="PF14258"/>
    </source>
</evidence>
<sequence>MTPPATAGTSISPSAHRLWSRARGLLLALAVLLLAGTTLAVLRSGERHGLLDPRSADRQGSRAVAELLADRGVRTEPVTTTADAVAAARPGTTLLVTNPDLLTKGQRTALRNAMAGPDRRTVLLAPGASATRDLAPAAEAAEPTTETPLSPDCDYPPAHRAGDAELGGLRYTLDEAAAPGADQCYLSDGLPALLRLPGPEGGDTVLLGAPDLLLNDRLAERGNASLALQLLGSQPRLVWYLPSLGDAAPDGGDRDFFELLPAGWGWAAAQLGVAALLAAVWRARRLGPLTLERLPVTIRAAEATEGRARLYHHANARDRAAETLRSATRSRLAPVVGVPVARAHRPEALCPPLAAHAGRTATDLTGLLFGPAPQDDRELISLAEELDRLQHTVTSATSSVSGRPPTPPPAESRTPGASVSGATASDAADSVSPVSPPPAREKDSPS</sequence>
<feature type="region of interest" description="Disordered" evidence="1">
    <location>
        <begin position="393"/>
        <end position="446"/>
    </location>
</feature>
<proteinExistence type="predicted"/>
<feature type="compositionally biased region" description="Low complexity" evidence="1">
    <location>
        <begin position="135"/>
        <end position="148"/>
    </location>
</feature>
<feature type="compositionally biased region" description="Low complexity" evidence="1">
    <location>
        <begin position="411"/>
        <end position="433"/>
    </location>
</feature>
<protein>
    <submittedName>
        <fullName evidence="3">DUF4350 domain-containing protein</fullName>
    </submittedName>
</protein>
<feature type="region of interest" description="Disordered" evidence="1">
    <location>
        <begin position="133"/>
        <end position="161"/>
    </location>
</feature>
<dbReference type="RefSeq" id="WP_168102384.1">
    <property type="nucleotide sequence ID" value="NZ_JAATEN010000010.1"/>
</dbReference>
<dbReference type="Proteomes" id="UP000695264">
    <property type="component" value="Unassembled WGS sequence"/>
</dbReference>
<dbReference type="Pfam" id="PF14258">
    <property type="entry name" value="DUF4350"/>
    <property type="match status" value="1"/>
</dbReference>
<name>A0ABX1C483_9ACTN</name>
<dbReference type="EMBL" id="JAATEN010000010">
    <property type="protein sequence ID" value="NJQ01744.1"/>
    <property type="molecule type" value="Genomic_DNA"/>
</dbReference>
<accession>A0ABX1C483</accession>
<evidence type="ECO:0000313" key="4">
    <source>
        <dbReference type="Proteomes" id="UP000695264"/>
    </source>
</evidence>
<dbReference type="InterPro" id="IPR025646">
    <property type="entry name" value="DUF4350"/>
</dbReference>
<reference evidence="3 4" key="1">
    <citation type="submission" date="2020-03" db="EMBL/GenBank/DDBJ databases">
        <title>WGS of actinomycetes isolated from Thailand.</title>
        <authorList>
            <person name="Thawai C."/>
        </authorList>
    </citation>
    <scope>NUCLEOTIDE SEQUENCE [LARGE SCALE GENOMIC DNA]</scope>
    <source>
        <strain evidence="3 4">PLAI 1-29</strain>
    </source>
</reference>
<comment type="caution">
    <text evidence="3">The sequence shown here is derived from an EMBL/GenBank/DDBJ whole genome shotgun (WGS) entry which is preliminary data.</text>
</comment>
<feature type="domain" description="DUF4350" evidence="2">
    <location>
        <begin position="54"/>
        <end position="231"/>
    </location>
</feature>
<evidence type="ECO:0000313" key="3">
    <source>
        <dbReference type="EMBL" id="NJQ01744.1"/>
    </source>
</evidence>
<evidence type="ECO:0000256" key="1">
    <source>
        <dbReference type="SAM" id="MobiDB-lite"/>
    </source>
</evidence>
<keyword evidence="4" id="KW-1185">Reference proteome</keyword>